<evidence type="ECO:0000256" key="2">
    <source>
        <dbReference type="ARBA" id="ARBA00022980"/>
    </source>
</evidence>
<accession>A0A673L195</accession>
<evidence type="ECO:0000256" key="3">
    <source>
        <dbReference type="ARBA" id="ARBA00023274"/>
    </source>
</evidence>
<keyword evidence="3" id="KW-0687">Ribonucleoprotein</keyword>
<comment type="similarity">
    <text evidence="1">Belongs to the universal ribosomal protein uL4 family.</text>
</comment>
<proteinExistence type="inferred from homology"/>
<dbReference type="InterPro" id="IPR023574">
    <property type="entry name" value="Ribosomal_uL4_dom_sf"/>
</dbReference>
<dbReference type="Ensembl" id="ENSSRHT00000072687.1">
    <property type="protein sequence ID" value="ENSSRHP00000070761.1"/>
    <property type="gene ID" value="ENSSRHG00000035202.1"/>
</dbReference>
<dbReference type="GO" id="GO:0003735">
    <property type="term" value="F:structural constituent of ribosome"/>
    <property type="evidence" value="ECO:0007669"/>
    <property type="project" value="InterPro"/>
</dbReference>
<dbReference type="GO" id="GO:0006412">
    <property type="term" value="P:translation"/>
    <property type="evidence" value="ECO:0007669"/>
    <property type="project" value="InterPro"/>
</dbReference>
<dbReference type="Proteomes" id="UP000472270">
    <property type="component" value="Unassembled WGS sequence"/>
</dbReference>
<keyword evidence="2" id="KW-0689">Ribosomal protein</keyword>
<name>A0A673L195_9TELE</name>
<reference evidence="4" key="2">
    <citation type="submission" date="2025-09" db="UniProtKB">
        <authorList>
            <consortium name="Ensembl"/>
        </authorList>
    </citation>
    <scope>IDENTIFICATION</scope>
</reference>
<organism evidence="4 5">
    <name type="scientific">Sinocyclocheilus rhinocerous</name>
    <dbReference type="NCBI Taxonomy" id="307959"/>
    <lineage>
        <taxon>Eukaryota</taxon>
        <taxon>Metazoa</taxon>
        <taxon>Chordata</taxon>
        <taxon>Craniata</taxon>
        <taxon>Vertebrata</taxon>
        <taxon>Euteleostomi</taxon>
        <taxon>Actinopterygii</taxon>
        <taxon>Neopterygii</taxon>
        <taxon>Teleostei</taxon>
        <taxon>Ostariophysi</taxon>
        <taxon>Cypriniformes</taxon>
        <taxon>Cyprinidae</taxon>
        <taxon>Cyprininae</taxon>
        <taxon>Sinocyclocheilus</taxon>
    </lineage>
</organism>
<protein>
    <submittedName>
        <fullName evidence="4">Uncharacterized protein</fullName>
    </submittedName>
</protein>
<evidence type="ECO:0000313" key="5">
    <source>
        <dbReference type="Proteomes" id="UP000472270"/>
    </source>
</evidence>
<dbReference type="Gene3D" id="3.40.1370.10">
    <property type="match status" value="1"/>
</dbReference>
<reference evidence="4" key="1">
    <citation type="submission" date="2025-08" db="UniProtKB">
        <authorList>
            <consortium name="Ensembl"/>
        </authorList>
    </citation>
    <scope>IDENTIFICATION</scope>
</reference>
<evidence type="ECO:0000313" key="4">
    <source>
        <dbReference type="Ensembl" id="ENSSRHP00000070761.1"/>
    </source>
</evidence>
<keyword evidence="5" id="KW-1185">Reference proteome</keyword>
<sequence>MNTYIQQGCVKWIKSDSKDLASPSGSDLPVLRRCEADIPAHLTLAQTWLESLGSRDSEPLGVVDLHPDVFSVPLRLDILHAVEVWQRNFKRIVSNYEVMQFGNANVVIVMIYYL</sequence>
<dbReference type="AlphaFoldDB" id="A0A673L195"/>
<dbReference type="GO" id="GO:1990904">
    <property type="term" value="C:ribonucleoprotein complex"/>
    <property type="evidence" value="ECO:0007669"/>
    <property type="project" value="UniProtKB-KW"/>
</dbReference>
<dbReference type="SUPFAM" id="SSF52166">
    <property type="entry name" value="Ribosomal protein L4"/>
    <property type="match status" value="1"/>
</dbReference>
<dbReference type="GO" id="GO:0005840">
    <property type="term" value="C:ribosome"/>
    <property type="evidence" value="ECO:0007669"/>
    <property type="project" value="UniProtKB-KW"/>
</dbReference>
<evidence type="ECO:0000256" key="1">
    <source>
        <dbReference type="ARBA" id="ARBA00010528"/>
    </source>
</evidence>